<reference evidence="1 2" key="1">
    <citation type="journal article" date="2019" name="PLoS Negl. Trop. Dis.">
        <title>Revisiting the worldwide diversity of Leptospira species in the environment.</title>
        <authorList>
            <person name="Vincent A.T."/>
            <person name="Schiettekatte O."/>
            <person name="Bourhy P."/>
            <person name="Veyrier F.J."/>
            <person name="Picardeau M."/>
        </authorList>
    </citation>
    <scope>NUCLEOTIDE SEQUENCE [LARGE SCALE GENOMIC DNA]</scope>
    <source>
        <strain evidence="1 2">201702445</strain>
    </source>
</reference>
<comment type="caution">
    <text evidence="1">The sequence shown here is derived from an EMBL/GenBank/DDBJ whole genome shotgun (WGS) entry which is preliminary data.</text>
</comment>
<dbReference type="Proteomes" id="UP000297613">
    <property type="component" value="Unassembled WGS sequence"/>
</dbReference>
<evidence type="ECO:0000313" key="2">
    <source>
        <dbReference type="Proteomes" id="UP000297613"/>
    </source>
</evidence>
<sequence length="216" mass="25351">MKLVSIVGFIFCLNLCSQLRSESIINKFLLPVDMGEEEQVKIRELWKYLSDLKPDVTRMNSSFYKRRSKFENYFGFKFEGKKLEQWLKSRIDDFKMDSSQPYIAHYSNRIVYLNRNFFRFSKLEQAVILIHEARHADGNEYQHIRCPYGFPYLSVRDPEAELEGLAACDDKQDGAYGFGAAFLFEMYSLGVLPKNKTSEILGLYNSEISRIILERK</sequence>
<accession>A0A6N4QUM3</accession>
<dbReference type="EMBL" id="RQGM01000052">
    <property type="protein sequence ID" value="TGL82928.1"/>
    <property type="molecule type" value="Genomic_DNA"/>
</dbReference>
<dbReference type="AlphaFoldDB" id="A0A6N4QUM3"/>
<evidence type="ECO:0000313" key="1">
    <source>
        <dbReference type="EMBL" id="TGL82928.1"/>
    </source>
</evidence>
<gene>
    <name evidence="1" type="ORF">EHQ83_13105</name>
</gene>
<protein>
    <submittedName>
        <fullName evidence="1">Uncharacterized protein</fullName>
    </submittedName>
</protein>
<proteinExistence type="predicted"/>
<name>A0A6N4QUM3_9LEPT</name>
<dbReference type="RefSeq" id="WP_135572322.1">
    <property type="nucleotide sequence ID" value="NZ_RQGK01000034.1"/>
</dbReference>
<organism evidence="1 2">
    <name type="scientific">Leptospira yasudae</name>
    <dbReference type="NCBI Taxonomy" id="2202201"/>
    <lineage>
        <taxon>Bacteria</taxon>
        <taxon>Pseudomonadati</taxon>
        <taxon>Spirochaetota</taxon>
        <taxon>Spirochaetia</taxon>
        <taxon>Leptospirales</taxon>
        <taxon>Leptospiraceae</taxon>
        <taxon>Leptospira</taxon>
    </lineage>
</organism>